<evidence type="ECO:0000256" key="8">
    <source>
        <dbReference type="SAM" id="MobiDB-lite"/>
    </source>
</evidence>
<gene>
    <name evidence="11" type="ORF">BDQ12DRAFT_734035</name>
</gene>
<organism evidence="11 12">
    <name type="scientific">Crucibulum laeve</name>
    <dbReference type="NCBI Taxonomy" id="68775"/>
    <lineage>
        <taxon>Eukaryota</taxon>
        <taxon>Fungi</taxon>
        <taxon>Dikarya</taxon>
        <taxon>Basidiomycota</taxon>
        <taxon>Agaricomycotina</taxon>
        <taxon>Agaricomycetes</taxon>
        <taxon>Agaricomycetidae</taxon>
        <taxon>Agaricales</taxon>
        <taxon>Agaricineae</taxon>
        <taxon>Nidulariaceae</taxon>
        <taxon>Crucibulum</taxon>
    </lineage>
</organism>
<comment type="similarity">
    <text evidence="3">Belongs to the wax synthase family.</text>
</comment>
<evidence type="ECO:0000256" key="6">
    <source>
        <dbReference type="ARBA" id="ARBA00022989"/>
    </source>
</evidence>
<evidence type="ECO:0000256" key="3">
    <source>
        <dbReference type="ARBA" id="ARBA00007282"/>
    </source>
</evidence>
<evidence type="ECO:0000259" key="10">
    <source>
        <dbReference type="Pfam" id="PF13813"/>
    </source>
</evidence>
<evidence type="ECO:0000256" key="1">
    <source>
        <dbReference type="ARBA" id="ARBA00004141"/>
    </source>
</evidence>
<dbReference type="GO" id="GO:0008374">
    <property type="term" value="F:O-acyltransferase activity"/>
    <property type="evidence" value="ECO:0007669"/>
    <property type="project" value="InterPro"/>
</dbReference>
<dbReference type="Pfam" id="PF13813">
    <property type="entry name" value="MBOAT_2"/>
    <property type="match status" value="1"/>
</dbReference>
<feature type="transmembrane region" description="Helical" evidence="9">
    <location>
        <begin position="387"/>
        <end position="404"/>
    </location>
</feature>
<name>A0A5C3M691_9AGAR</name>
<dbReference type="GO" id="GO:0016020">
    <property type="term" value="C:membrane"/>
    <property type="evidence" value="ECO:0007669"/>
    <property type="project" value="UniProtKB-SubCell"/>
</dbReference>
<dbReference type="STRING" id="68775.A0A5C3M691"/>
<dbReference type="InterPro" id="IPR044851">
    <property type="entry name" value="Wax_synthase"/>
</dbReference>
<evidence type="ECO:0000256" key="5">
    <source>
        <dbReference type="ARBA" id="ARBA00022692"/>
    </source>
</evidence>
<feature type="domain" description="Wax synthase" evidence="10">
    <location>
        <begin position="285"/>
        <end position="364"/>
    </location>
</feature>
<keyword evidence="12" id="KW-1185">Reference proteome</keyword>
<feature type="transmembrane region" description="Helical" evidence="9">
    <location>
        <begin position="253"/>
        <end position="278"/>
    </location>
</feature>
<keyword evidence="4" id="KW-0808">Transferase</keyword>
<dbReference type="Proteomes" id="UP000308652">
    <property type="component" value="Unassembled WGS sequence"/>
</dbReference>
<evidence type="ECO:0000313" key="12">
    <source>
        <dbReference type="Proteomes" id="UP000308652"/>
    </source>
</evidence>
<accession>A0A5C3M691</accession>
<feature type="region of interest" description="Disordered" evidence="8">
    <location>
        <begin position="125"/>
        <end position="152"/>
    </location>
</feature>
<feature type="transmembrane region" description="Helical" evidence="9">
    <location>
        <begin position="58"/>
        <end position="78"/>
    </location>
</feature>
<feature type="transmembrane region" description="Helical" evidence="9">
    <location>
        <begin position="34"/>
        <end position="51"/>
    </location>
</feature>
<dbReference type="AlphaFoldDB" id="A0A5C3M691"/>
<comment type="pathway">
    <text evidence="2">Secondary metabolite biosynthesis.</text>
</comment>
<reference evidence="11 12" key="1">
    <citation type="journal article" date="2019" name="Nat. Ecol. Evol.">
        <title>Megaphylogeny resolves global patterns of mushroom evolution.</title>
        <authorList>
            <person name="Varga T."/>
            <person name="Krizsan K."/>
            <person name="Foldi C."/>
            <person name="Dima B."/>
            <person name="Sanchez-Garcia M."/>
            <person name="Sanchez-Ramirez S."/>
            <person name="Szollosi G.J."/>
            <person name="Szarkandi J.G."/>
            <person name="Papp V."/>
            <person name="Albert L."/>
            <person name="Andreopoulos W."/>
            <person name="Angelini C."/>
            <person name="Antonin V."/>
            <person name="Barry K.W."/>
            <person name="Bougher N.L."/>
            <person name="Buchanan P."/>
            <person name="Buyck B."/>
            <person name="Bense V."/>
            <person name="Catcheside P."/>
            <person name="Chovatia M."/>
            <person name="Cooper J."/>
            <person name="Damon W."/>
            <person name="Desjardin D."/>
            <person name="Finy P."/>
            <person name="Geml J."/>
            <person name="Haridas S."/>
            <person name="Hughes K."/>
            <person name="Justo A."/>
            <person name="Karasinski D."/>
            <person name="Kautmanova I."/>
            <person name="Kiss B."/>
            <person name="Kocsube S."/>
            <person name="Kotiranta H."/>
            <person name="LaButti K.M."/>
            <person name="Lechner B.E."/>
            <person name="Liimatainen K."/>
            <person name="Lipzen A."/>
            <person name="Lukacs Z."/>
            <person name="Mihaltcheva S."/>
            <person name="Morgado L.N."/>
            <person name="Niskanen T."/>
            <person name="Noordeloos M.E."/>
            <person name="Ohm R.A."/>
            <person name="Ortiz-Santana B."/>
            <person name="Ovrebo C."/>
            <person name="Racz N."/>
            <person name="Riley R."/>
            <person name="Savchenko A."/>
            <person name="Shiryaev A."/>
            <person name="Soop K."/>
            <person name="Spirin V."/>
            <person name="Szebenyi C."/>
            <person name="Tomsovsky M."/>
            <person name="Tulloss R.E."/>
            <person name="Uehling J."/>
            <person name="Grigoriev I.V."/>
            <person name="Vagvolgyi C."/>
            <person name="Papp T."/>
            <person name="Martin F.M."/>
            <person name="Miettinen O."/>
            <person name="Hibbett D.S."/>
            <person name="Nagy L.G."/>
        </authorList>
    </citation>
    <scope>NUCLEOTIDE SEQUENCE [LARGE SCALE GENOMIC DNA]</scope>
    <source>
        <strain evidence="11 12">CBS 166.37</strain>
    </source>
</reference>
<dbReference type="InterPro" id="IPR032805">
    <property type="entry name" value="Wax_synthase_dom"/>
</dbReference>
<evidence type="ECO:0000313" key="11">
    <source>
        <dbReference type="EMBL" id="TFK40850.1"/>
    </source>
</evidence>
<feature type="transmembrane region" description="Helical" evidence="9">
    <location>
        <begin position="357"/>
        <end position="375"/>
    </location>
</feature>
<dbReference type="PANTHER" id="PTHR31595:SF57">
    <property type="entry name" value="OS04G0481900 PROTEIN"/>
    <property type="match status" value="1"/>
</dbReference>
<dbReference type="EMBL" id="ML213596">
    <property type="protein sequence ID" value="TFK40850.1"/>
    <property type="molecule type" value="Genomic_DNA"/>
</dbReference>
<keyword evidence="6 9" id="KW-1133">Transmembrane helix</keyword>
<sequence>MPTFVQEFTYAAKQAFRVVVPEPAQRIPITWNNALYPAVCYAPFIFLAYLARRPDTYLVRLLLLPSVICAILVAAYKFTWVIPELNVYNWGQALLAGVTIAKSLEFALSPEGMLKIGEVKPGVLKGKGKSSSIPNGKRTHHPSHPSDHTTPAQRHPYIATWLYDAVELAHTMRGLRWKFGAGVHIPPESRPLESPSAFAMATLRSFIRNFLILDVLESIIKIFPGVGEPMGGSIFYTSLSPLPRYIISTTIHILTGSALLAGFGMVYDLITLIAVSVFSSSPTSWPPVMDNPWTSPSMHAFWSRNWHQLLRQTFLVFGGYPGQWIAGKYGMLLGTFLASGLYHECAMYAMGRGWDSTVIIFFALQGPLLMMEVIWRRITGKRVGGWGGRLWVYFIMFVLGQPMVDSWHRRGLGGGMVIPPFFSPVRLLVLPILQNILHRPGFIEAVVGVVDKAAGGVGGVAGGN</sequence>
<dbReference type="PANTHER" id="PTHR31595">
    <property type="entry name" value="LONG-CHAIN-ALCOHOL O-FATTY-ACYLTRANSFERASE 3-RELATED"/>
    <property type="match status" value="1"/>
</dbReference>
<evidence type="ECO:0000256" key="7">
    <source>
        <dbReference type="ARBA" id="ARBA00023136"/>
    </source>
</evidence>
<dbReference type="OrthoDB" id="1077582at2759"/>
<evidence type="ECO:0000256" key="9">
    <source>
        <dbReference type="SAM" id="Phobius"/>
    </source>
</evidence>
<evidence type="ECO:0000256" key="4">
    <source>
        <dbReference type="ARBA" id="ARBA00022679"/>
    </source>
</evidence>
<evidence type="ECO:0000256" key="2">
    <source>
        <dbReference type="ARBA" id="ARBA00005179"/>
    </source>
</evidence>
<keyword evidence="7 9" id="KW-0472">Membrane</keyword>
<comment type="subcellular location">
    <subcellularLocation>
        <location evidence="1">Membrane</location>
        <topology evidence="1">Multi-pass membrane protein</topology>
    </subcellularLocation>
</comment>
<dbReference type="GO" id="GO:0006629">
    <property type="term" value="P:lipid metabolic process"/>
    <property type="evidence" value="ECO:0007669"/>
    <property type="project" value="InterPro"/>
</dbReference>
<proteinExistence type="inferred from homology"/>
<keyword evidence="5 9" id="KW-0812">Transmembrane</keyword>
<protein>
    <recommendedName>
        <fullName evidence="10">Wax synthase domain-containing protein</fullName>
    </recommendedName>
</protein>